<dbReference type="EMBL" id="GBRH01219107">
    <property type="protein sequence ID" value="JAD78788.1"/>
    <property type="molecule type" value="Transcribed_RNA"/>
</dbReference>
<proteinExistence type="predicted"/>
<organism evidence="1">
    <name type="scientific">Arundo donax</name>
    <name type="common">Giant reed</name>
    <name type="synonym">Donax arundinaceus</name>
    <dbReference type="NCBI Taxonomy" id="35708"/>
    <lineage>
        <taxon>Eukaryota</taxon>
        <taxon>Viridiplantae</taxon>
        <taxon>Streptophyta</taxon>
        <taxon>Embryophyta</taxon>
        <taxon>Tracheophyta</taxon>
        <taxon>Spermatophyta</taxon>
        <taxon>Magnoliopsida</taxon>
        <taxon>Liliopsida</taxon>
        <taxon>Poales</taxon>
        <taxon>Poaceae</taxon>
        <taxon>PACMAD clade</taxon>
        <taxon>Arundinoideae</taxon>
        <taxon>Arundineae</taxon>
        <taxon>Arundo</taxon>
    </lineage>
</organism>
<reference evidence="1" key="2">
    <citation type="journal article" date="2015" name="Data Brief">
        <title>Shoot transcriptome of the giant reed, Arundo donax.</title>
        <authorList>
            <person name="Barrero R.A."/>
            <person name="Guerrero F.D."/>
            <person name="Moolhuijzen P."/>
            <person name="Goolsby J.A."/>
            <person name="Tidwell J."/>
            <person name="Bellgard S.E."/>
            <person name="Bellgard M.I."/>
        </authorList>
    </citation>
    <scope>NUCLEOTIDE SEQUENCE</scope>
    <source>
        <tissue evidence="1">Shoot tissue taken approximately 20 cm above the soil surface</tissue>
    </source>
</reference>
<protein>
    <submittedName>
        <fullName evidence="1">Uncharacterized protein</fullName>
    </submittedName>
</protein>
<sequence length="52" mass="6362">MVCKQCNSLNSSWIQQFYNLHFHCREICQTEKETTHLPHKRDKNRMNPNMLQ</sequence>
<name>A0A0A9CWH9_ARUDO</name>
<evidence type="ECO:0000313" key="1">
    <source>
        <dbReference type="EMBL" id="JAD78788.1"/>
    </source>
</evidence>
<accession>A0A0A9CWH9</accession>
<dbReference type="AlphaFoldDB" id="A0A0A9CWH9"/>
<reference evidence="1" key="1">
    <citation type="submission" date="2014-09" db="EMBL/GenBank/DDBJ databases">
        <authorList>
            <person name="Magalhaes I.L.F."/>
            <person name="Oliveira U."/>
            <person name="Santos F.R."/>
            <person name="Vidigal T.H.D.A."/>
            <person name="Brescovit A.D."/>
            <person name="Santos A.J."/>
        </authorList>
    </citation>
    <scope>NUCLEOTIDE SEQUENCE</scope>
    <source>
        <tissue evidence="1">Shoot tissue taken approximately 20 cm above the soil surface</tissue>
    </source>
</reference>